<evidence type="ECO:0000313" key="2">
    <source>
        <dbReference type="EMBL" id="AEG91763.1"/>
    </source>
</evidence>
<sequence length="152" mass="16875">MNHGPGAAVLGMAARPARSRKLARKRGWLVGSRHPLFLSCAGQRLRGQRLRACWHRSASNSGFAPWCADRHRDLTPVAPYSVREDKSRLPPSPRRGAKRGGGRRGGSLPSNATFRTAVLHRPTAETRMDKMTRQRATRTRSGRSTPMPVFMP</sequence>
<protein>
    <submittedName>
        <fullName evidence="2">Uncharacterized protein</fullName>
    </submittedName>
</protein>
<dbReference type="KEGG" id="rta:Rta_06845"/>
<name>F5XX02_RAMTT</name>
<accession>F5XX02</accession>
<evidence type="ECO:0000256" key="1">
    <source>
        <dbReference type="SAM" id="MobiDB-lite"/>
    </source>
</evidence>
<evidence type="ECO:0000313" key="3">
    <source>
        <dbReference type="Proteomes" id="UP000008385"/>
    </source>
</evidence>
<feature type="compositionally biased region" description="Basic and acidic residues" evidence="1">
    <location>
        <begin position="122"/>
        <end position="132"/>
    </location>
</feature>
<gene>
    <name evidence="2" type="ordered locus">Rta_06845</name>
</gene>
<dbReference type="HOGENOM" id="CLU_1720870_0_0_4"/>
<reference evidence="2 3" key="2">
    <citation type="journal article" date="2011" name="PLoS ONE">
        <title>The Cyst-Dividing Bacterium Ramlibacter tataouinensis TTB310 Genome Reveals a Well-Stocked Toolbox for Adaptation to a Desert Environment.</title>
        <authorList>
            <person name="De Luca G."/>
            <person name="Barakat M."/>
            <person name="Ortet P."/>
            <person name="Fochesato S."/>
            <person name="Jourlin-Castelli C."/>
            <person name="Ansaldi M."/>
            <person name="Py B."/>
            <person name="Fichant G."/>
            <person name="Coutinho P.M."/>
            <person name="Voulhoux R."/>
            <person name="Bastien O."/>
            <person name="Marechal E."/>
            <person name="Henrissat B."/>
            <person name="Quentin Y."/>
            <person name="Noirot P."/>
            <person name="Filloux A."/>
            <person name="Mejean V."/>
            <person name="Dubow M.S."/>
            <person name="Barras F."/>
            <person name="Barbe V."/>
            <person name="Weissenbach J."/>
            <person name="Mihalcescu I."/>
            <person name="Vermeglio A."/>
            <person name="Achouak W."/>
            <person name="Heulin T."/>
        </authorList>
    </citation>
    <scope>NUCLEOTIDE SEQUENCE [LARGE SCALE GENOMIC DNA]</scope>
    <source>
        <strain evidence="3">ATCC BAA-407 / DSM 14655 / LMG 21543 / TTB310</strain>
    </source>
</reference>
<dbReference type="AlphaFoldDB" id="F5XX02"/>
<proteinExistence type="predicted"/>
<organism evidence="2 3">
    <name type="scientific">Ramlibacter tataouinensis (strain ATCC BAA-407 / DSM 14655 / LMG 21543 / TTB310)</name>
    <dbReference type="NCBI Taxonomy" id="365046"/>
    <lineage>
        <taxon>Bacteria</taxon>
        <taxon>Pseudomonadati</taxon>
        <taxon>Pseudomonadota</taxon>
        <taxon>Betaproteobacteria</taxon>
        <taxon>Burkholderiales</taxon>
        <taxon>Comamonadaceae</taxon>
        <taxon>Ramlibacter</taxon>
    </lineage>
</organism>
<reference evidence="3" key="1">
    <citation type="submission" date="2006-01" db="EMBL/GenBank/DDBJ databases">
        <title>Genome of the cyst-dividing bacterium Ramlibacter tataouinensis.</title>
        <authorList>
            <person name="Barakat M."/>
            <person name="Ortet P."/>
            <person name="De Luca G."/>
            <person name="Jourlin-Castelli C."/>
            <person name="Ansaldi M."/>
            <person name="Py B."/>
            <person name="Fichant G."/>
            <person name="Coutinho P."/>
            <person name="Voulhoux R."/>
            <person name="Bastien O."/>
            <person name="Roy S."/>
            <person name="Marechal E."/>
            <person name="Henrissat B."/>
            <person name="Quentin Y."/>
            <person name="Noirot P."/>
            <person name="Filloux A."/>
            <person name="Mejean V."/>
            <person name="DuBow M."/>
            <person name="Barras F."/>
            <person name="Heulin T."/>
        </authorList>
    </citation>
    <scope>NUCLEOTIDE SEQUENCE [LARGE SCALE GENOMIC DNA]</scope>
    <source>
        <strain evidence="3">ATCC BAA-407 / DSM 14655 / LMG 21543 / TTB310</strain>
    </source>
</reference>
<dbReference type="Proteomes" id="UP000008385">
    <property type="component" value="Chromosome"/>
</dbReference>
<dbReference type="STRING" id="365046.Rta_06845"/>
<keyword evidence="3" id="KW-1185">Reference proteome</keyword>
<feature type="region of interest" description="Disordered" evidence="1">
    <location>
        <begin position="77"/>
        <end position="152"/>
    </location>
</feature>
<dbReference type="EMBL" id="CP000245">
    <property type="protein sequence ID" value="AEG91763.1"/>
    <property type="molecule type" value="Genomic_DNA"/>
</dbReference>